<feature type="chain" id="PRO_5014605412" evidence="2">
    <location>
        <begin position="26"/>
        <end position="1894"/>
    </location>
</feature>
<feature type="signal peptide" evidence="2">
    <location>
        <begin position="1"/>
        <end position="25"/>
    </location>
</feature>
<organism evidence="5 6">
    <name type="scientific">Leptospira wolffii</name>
    <dbReference type="NCBI Taxonomy" id="409998"/>
    <lineage>
        <taxon>Bacteria</taxon>
        <taxon>Pseudomonadati</taxon>
        <taxon>Spirochaetota</taxon>
        <taxon>Spirochaetia</taxon>
        <taxon>Leptospirales</taxon>
        <taxon>Leptospiraceae</taxon>
        <taxon>Leptospira</taxon>
    </lineage>
</organism>
<sequence length="1894" mass="210476">MRFSFLRFFPLFIFCFFLTSVSGQGGKVQFSFSPQGEIKKVGQVQVLFKEPMVPLGDPKRAVSPFTIDCPVQGEERWVTETDWVYEFSSPLEGGVSCKFTTKAILSLAGNALIPGVAYSFHTGGPLVSRMAPYYYSPISEDQIFVLEFDTEPKLSDVSEKIWFALEGLGNKIPVRLLQGKDREKILNISGFDTGSKKTIVFASRQIFPANSKLRLIVEKGFRSASGVASSSDWAQNFDVRTAFTASLNCERVQANSGCTPVSPVNVQFSAPVSKVWKNQIHLKTSDGKVIPVAKNQSDSEEENSFYSLSFASPLPPNAELQLVLPKGIVDDMGRPLQNFASFPLPFKTDDFPPLAKFSSDFGVLEKFPEALLPVTVRNIEAPVFAQHLNPLSPEGEGELIHEQWGKLSSKGKEFLGNVFGKDEEKKPSGGKPLQAQSIVIGPSDVKNLMHWYRKGREYDHEKSVFESLDQKKLKFGIPSPNGQKRFEVIGIPLKKSGLHIVEIESPILGESLHENRKPYYVRTAALVTNLSLHFKWGKSSSLVWATSLDKGLPTEGVEIGIYDCNANLIYQGTTDSSGLFSFSNKNNGAEDKTCSNSPFYSGLFLVGKKGDDFTFLHSSWQDGIETWRYNLSGGSYDGDYRYKTVLDRPLFREGETVHMNHIVRKTDPFGFKYPKNPEIPTAVIVQHEASGQKYEIPVRWSSSFTGETEFPIPKDAILGEYSVYLKLPQDRTVQSGRFTVAQFRLPLLKGELQADSAKLVSPKEVPISGSISYLSGGKAGLLPITLRSSLRNIGGAKFASYPEFEFSNGTAVSAFSRYDYGDGEEGTAASSRQEFGQIKTKTDENGFLSEKVSIPKKLDGVHSLEMEMEWKDPNGEIQTVGRSFRLFPSSYLVAIQNDGWVAVKNKIRSKVIVVDSSGSPVPGKSVKVKGWGVRYISHRKRIVGGYYSYDHRLEKKDLGEVCSGNTDSQGRLDCQGAVSQAGQIYLEARVEGEESYAHTSVWVVNEKDLWFGSTDHDRMDLIPEKKKYEPGDTAKFQVRMPFKAATALVTVEREGVFRSFVRNLSGNEPVVEIPLEKHYGPNVFVSVLAVRGRVEAPKPTALIDLAKPAFRLGFAEIQVGWKPYELDLKVSSDKQDYRPREKARVKIKLSETDRANWKGAKITVAAVDESLLELKQNLSWDLLSAMMGPRGLSVRTSTAQMFVVGRRHFGLKSLPPGGGGGQSSTRELFDTLLFWKTDLEPNSDGELDLEIPLNDSLTSFRIVAIGLSGENRFGSASTSIRSSKEILAYASASPFVRESDRIQAGVSLKNTTSKPVSIDVSADTNPNLGLQKKNITLGPNASGVVLWDFEVPKNLTSVRYEFQTTADSIGFKDKFVFQQKVEGSVPLQTLQANFYQLKPNAEIPLEEPEDAEPNRGRVDVSLTPSLVSGPLEGIKGYMSAYPYDCLEQKLSRAVSLNDPGLWKETVGKLPKYLDSDGLLRFFPDSYSYGSVALTSYALLLASEAKWEIPEKPKQAMIGALNRFIDGTLYRSSPLVSTDTMLRKITALEAVSRYGSVESSKIRAVQTDPNRLPVESLISLRNLYRQTNWDSGQRKKLDEVLRSKLRIQGSSYELSGDGSYLWWLLSSRDTASARLLNSIMEDGTWKEETPKLLRGLLNQSTKGKFDLTTANAFASIALRRYGDIFESGEVSGTAKLKLDSQSGQFDWKNKEGTVSFEFPKGKSKLEVKQEGSGEPYAYVKTISAIPLKKPIHSGLRLEKEILDQDGKPKTNFKEGDIVRVRLKIKSEFSISWLVLKDPVPGGATILGSGLGRDSSLLSETVKQNYWDSPSFVERKFEGMTAYYEYFFPGETSFEYMYRINSPGKFNLPPTRLEAMYQPEIFSVIPNTDQVVSPTK</sequence>
<evidence type="ECO:0000313" key="5">
    <source>
        <dbReference type="EMBL" id="PJZ65085.1"/>
    </source>
</evidence>
<dbReference type="InterPro" id="IPR021868">
    <property type="entry name" value="Alpha_2_Macroglob_MG3"/>
</dbReference>
<dbReference type="PANTHER" id="PTHR40094">
    <property type="entry name" value="ALPHA-2-MACROGLOBULIN HOMOLOG"/>
    <property type="match status" value="1"/>
</dbReference>
<dbReference type="Pfam" id="PF11974">
    <property type="entry name" value="bMG3"/>
    <property type="match status" value="1"/>
</dbReference>
<dbReference type="SMART" id="SM01359">
    <property type="entry name" value="A2M_N_2"/>
    <property type="match status" value="1"/>
</dbReference>
<feature type="domain" description="Alpha-2-macroglobulin" evidence="4">
    <location>
        <begin position="1232"/>
        <end position="1322"/>
    </location>
</feature>
<dbReference type="Pfam" id="PF07703">
    <property type="entry name" value="A2M_BRD"/>
    <property type="match status" value="1"/>
</dbReference>
<dbReference type="InterPro" id="IPR051802">
    <property type="entry name" value="YfhM-like"/>
</dbReference>
<dbReference type="InterPro" id="IPR011625">
    <property type="entry name" value="A2M_N_BRD"/>
</dbReference>
<dbReference type="RefSeq" id="WP_100759621.1">
    <property type="nucleotide sequence ID" value="NZ_NPDT01000006.1"/>
</dbReference>
<protein>
    <submittedName>
        <fullName evidence="5">Peptidase inhibitor</fullName>
    </submittedName>
</protein>
<dbReference type="Proteomes" id="UP000231912">
    <property type="component" value="Unassembled WGS sequence"/>
</dbReference>
<evidence type="ECO:0000256" key="2">
    <source>
        <dbReference type="SAM" id="SignalP"/>
    </source>
</evidence>
<dbReference type="Pfam" id="PF00207">
    <property type="entry name" value="A2M"/>
    <property type="match status" value="1"/>
</dbReference>
<dbReference type="InterPro" id="IPR008930">
    <property type="entry name" value="Terpenoid_cyclase/PrenylTrfase"/>
</dbReference>
<evidence type="ECO:0000259" key="4">
    <source>
        <dbReference type="SMART" id="SM01360"/>
    </source>
</evidence>
<dbReference type="GO" id="GO:0004866">
    <property type="term" value="F:endopeptidase inhibitor activity"/>
    <property type="evidence" value="ECO:0007669"/>
    <property type="project" value="InterPro"/>
</dbReference>
<keyword evidence="2" id="KW-0732">Signal</keyword>
<dbReference type="Pfam" id="PF01835">
    <property type="entry name" value="MG2"/>
    <property type="match status" value="1"/>
</dbReference>
<evidence type="ECO:0000313" key="6">
    <source>
        <dbReference type="Proteomes" id="UP000231912"/>
    </source>
</evidence>
<dbReference type="InterPro" id="IPR002890">
    <property type="entry name" value="MG2"/>
</dbReference>
<gene>
    <name evidence="5" type="ORF">CH371_14245</name>
</gene>
<dbReference type="InterPro" id="IPR041246">
    <property type="entry name" value="Bact_MG10"/>
</dbReference>
<dbReference type="SMART" id="SM01360">
    <property type="entry name" value="A2M"/>
    <property type="match status" value="1"/>
</dbReference>
<comment type="similarity">
    <text evidence="1">Belongs to the protease inhibitor I39 (alpha-2-macroglobulin) family. Bacterial alpha-2-macroglobulin subfamily.</text>
</comment>
<dbReference type="SUPFAM" id="SSF48239">
    <property type="entry name" value="Terpenoid cyclases/Protein prenyltransferases"/>
    <property type="match status" value="1"/>
</dbReference>
<comment type="caution">
    <text evidence="5">The sequence shown here is derived from an EMBL/GenBank/DDBJ whole genome shotgun (WGS) entry which is preliminary data.</text>
</comment>
<dbReference type="Gene3D" id="2.60.40.1930">
    <property type="match status" value="1"/>
</dbReference>
<name>A0A2M9Z9I7_9LEPT</name>
<evidence type="ECO:0000259" key="3">
    <source>
        <dbReference type="SMART" id="SM01359"/>
    </source>
</evidence>
<proteinExistence type="inferred from homology"/>
<evidence type="ECO:0000256" key="1">
    <source>
        <dbReference type="ARBA" id="ARBA00010556"/>
    </source>
</evidence>
<dbReference type="InterPro" id="IPR001599">
    <property type="entry name" value="Macroglobln_a2"/>
</dbReference>
<reference evidence="5 6" key="1">
    <citation type="submission" date="2017-07" db="EMBL/GenBank/DDBJ databases">
        <title>Leptospira spp. isolated from tropical soils.</title>
        <authorList>
            <person name="Thibeaux R."/>
            <person name="Iraola G."/>
            <person name="Ferres I."/>
            <person name="Bierque E."/>
            <person name="Girault D."/>
            <person name="Soupe-Gilbert M.-E."/>
            <person name="Picardeau M."/>
            <person name="Goarant C."/>
        </authorList>
    </citation>
    <scope>NUCLEOTIDE SEQUENCE [LARGE SCALE GENOMIC DNA]</scope>
    <source>
        <strain evidence="5 6">FH2-C-A2</strain>
    </source>
</reference>
<feature type="domain" description="Alpha-2-macroglobulin bait region" evidence="3">
    <location>
        <begin position="1019"/>
        <end position="1174"/>
    </location>
</feature>
<dbReference type="PANTHER" id="PTHR40094:SF1">
    <property type="entry name" value="UBIQUITIN DOMAIN-CONTAINING PROTEIN"/>
    <property type="match status" value="1"/>
</dbReference>
<dbReference type="Pfam" id="PF17973">
    <property type="entry name" value="bMG10"/>
    <property type="match status" value="1"/>
</dbReference>
<accession>A0A2M9Z9I7</accession>
<dbReference type="EMBL" id="NPDT01000006">
    <property type="protein sequence ID" value="PJZ65085.1"/>
    <property type="molecule type" value="Genomic_DNA"/>
</dbReference>